<evidence type="ECO:0000313" key="1">
    <source>
        <dbReference type="EMBL" id="KAF1913146.1"/>
    </source>
</evidence>
<proteinExistence type="predicted"/>
<name>A0A6A5QEB3_AMPQU</name>
<reference evidence="1" key="1">
    <citation type="journal article" date="2020" name="Stud. Mycol.">
        <title>101 Dothideomycetes genomes: a test case for predicting lifestyles and emergence of pathogens.</title>
        <authorList>
            <person name="Haridas S."/>
            <person name="Albert R."/>
            <person name="Binder M."/>
            <person name="Bloem J."/>
            <person name="Labutti K."/>
            <person name="Salamov A."/>
            <person name="Andreopoulos B."/>
            <person name="Baker S."/>
            <person name="Barry K."/>
            <person name="Bills G."/>
            <person name="Bluhm B."/>
            <person name="Cannon C."/>
            <person name="Castanera R."/>
            <person name="Culley D."/>
            <person name="Daum C."/>
            <person name="Ezra D."/>
            <person name="Gonzalez J."/>
            <person name="Henrissat B."/>
            <person name="Kuo A."/>
            <person name="Liang C."/>
            <person name="Lipzen A."/>
            <person name="Lutzoni F."/>
            <person name="Magnuson J."/>
            <person name="Mondo S."/>
            <person name="Nolan M."/>
            <person name="Ohm R."/>
            <person name="Pangilinan J."/>
            <person name="Park H.-J."/>
            <person name="Ramirez L."/>
            <person name="Alfaro M."/>
            <person name="Sun H."/>
            <person name="Tritt A."/>
            <person name="Yoshinaga Y."/>
            <person name="Zwiers L.-H."/>
            <person name="Turgeon B."/>
            <person name="Goodwin S."/>
            <person name="Spatafora J."/>
            <person name="Crous P."/>
            <person name="Grigoriev I."/>
        </authorList>
    </citation>
    <scope>NUCLEOTIDE SEQUENCE</scope>
    <source>
        <strain evidence="1">HMLAC05119</strain>
    </source>
</reference>
<keyword evidence="2" id="KW-1185">Reference proteome</keyword>
<dbReference type="EMBL" id="ML979139">
    <property type="protein sequence ID" value="KAF1913146.1"/>
    <property type="molecule type" value="Genomic_DNA"/>
</dbReference>
<dbReference type="AlphaFoldDB" id="A0A6A5QEB3"/>
<gene>
    <name evidence="1" type="ORF">BDU57DRAFT_346103</name>
</gene>
<dbReference type="Proteomes" id="UP000800096">
    <property type="component" value="Unassembled WGS sequence"/>
</dbReference>
<organism evidence="1 2">
    <name type="scientific">Ampelomyces quisqualis</name>
    <name type="common">Powdery mildew agent</name>
    <dbReference type="NCBI Taxonomy" id="50730"/>
    <lineage>
        <taxon>Eukaryota</taxon>
        <taxon>Fungi</taxon>
        <taxon>Dikarya</taxon>
        <taxon>Ascomycota</taxon>
        <taxon>Pezizomycotina</taxon>
        <taxon>Dothideomycetes</taxon>
        <taxon>Pleosporomycetidae</taxon>
        <taxon>Pleosporales</taxon>
        <taxon>Pleosporineae</taxon>
        <taxon>Phaeosphaeriaceae</taxon>
        <taxon>Ampelomyces</taxon>
    </lineage>
</organism>
<evidence type="ECO:0000313" key="2">
    <source>
        <dbReference type="Proteomes" id="UP000800096"/>
    </source>
</evidence>
<accession>A0A6A5QEB3</accession>
<protein>
    <submittedName>
        <fullName evidence="1">Uncharacterized protein</fullName>
    </submittedName>
</protein>
<sequence>MFRHRCLTLVRHPLFHYICHFPRSSLTNPTLEVLCGVTQYRRRATTLIDALGVLSADLCGAIGQGGQVLFAVVVAISIGDGV</sequence>